<dbReference type="Pfam" id="PF08392">
    <property type="entry name" value="FAE1_CUT1_RppA"/>
    <property type="match status" value="1"/>
</dbReference>
<sequence>MEGSKLGFIKLITSPSIPPNSSPIIFLLTFAAFLLAAFLLFHRRRRVYLLDFSCFKPPGHCRVPFASFEEHGRLILGDELGLFMLRVLEKSGLGEETALPVTAHYIEPVPVPTLAGSRDEAELVIFSAVDDVLRKTGVDPTEIDILIINCNSFFPMPSLTAMVVNRYKLRSTVKSFNLSGMGCSCGPISVGLAKDLFQANPSAGLALIVSTEIITSPAWYMGRERSMLVSNCLFRMGGAAVLLSSPTSHRRRSLPHPKYELLHVLRIHTGAHDSSYRCLYQVEDSDGNLGISLSKQVMEFSAVALKLHLTRLGLLVLPWDEKLRFLASYFLPKNKKLAGTASYVPQFRRAFEHFCVHAGGKAVVDGVQRSLALTEQEVEASRMALHRFGNTSSSSVWYELGYTEAKGRVRKNNRIWQLGLGSGFKCNSAVWRSLRDVKGKEEEGAWSDCIDRYPVPLAP</sequence>
<dbReference type="InterPro" id="IPR016039">
    <property type="entry name" value="Thiolase-like"/>
</dbReference>
<dbReference type="PANTHER" id="PTHR31561">
    <property type="entry name" value="3-KETOACYL-COA SYNTHASE"/>
    <property type="match status" value="1"/>
</dbReference>
<evidence type="ECO:0000313" key="8">
    <source>
        <dbReference type="Proteomes" id="UP000829196"/>
    </source>
</evidence>
<feature type="domain" description="Chalcone/stilbene synthase C-terminal" evidence="5">
    <location>
        <begin position="354"/>
        <end position="423"/>
    </location>
</feature>
<comment type="caution">
    <text evidence="7">The sequence shown here is derived from an EMBL/GenBank/DDBJ whole genome shotgun (WGS) entry which is preliminary data.</text>
</comment>
<feature type="active site" evidence="3">
    <location>
        <position position="386"/>
    </location>
</feature>
<dbReference type="SMR" id="A0A8T3BMN4"/>
<organism evidence="7 8">
    <name type="scientific">Dendrobium nobile</name>
    <name type="common">Orchid</name>
    <dbReference type="NCBI Taxonomy" id="94219"/>
    <lineage>
        <taxon>Eukaryota</taxon>
        <taxon>Viridiplantae</taxon>
        <taxon>Streptophyta</taxon>
        <taxon>Embryophyta</taxon>
        <taxon>Tracheophyta</taxon>
        <taxon>Spermatophyta</taxon>
        <taxon>Magnoliopsida</taxon>
        <taxon>Liliopsida</taxon>
        <taxon>Asparagales</taxon>
        <taxon>Orchidaceae</taxon>
        <taxon>Epidendroideae</taxon>
        <taxon>Malaxideae</taxon>
        <taxon>Dendrobiinae</taxon>
        <taxon>Dendrobium</taxon>
    </lineage>
</organism>
<name>A0A8T3BMN4_DENNO</name>
<reference evidence="7" key="1">
    <citation type="journal article" date="2022" name="Front. Genet.">
        <title>Chromosome-Scale Assembly of the Dendrobium nobile Genome Provides Insights Into the Molecular Mechanism of the Biosynthesis of the Medicinal Active Ingredient of Dendrobium.</title>
        <authorList>
            <person name="Xu Q."/>
            <person name="Niu S.-C."/>
            <person name="Li K.-L."/>
            <person name="Zheng P.-J."/>
            <person name="Zhang X.-J."/>
            <person name="Jia Y."/>
            <person name="Liu Y."/>
            <person name="Niu Y.-X."/>
            <person name="Yu L.-H."/>
            <person name="Chen D.-F."/>
            <person name="Zhang G.-Q."/>
        </authorList>
    </citation>
    <scope>NUCLEOTIDE SEQUENCE</scope>
    <source>
        <tissue evidence="7">Leaf</tissue>
    </source>
</reference>
<dbReference type="GO" id="GO:0016747">
    <property type="term" value="F:acyltransferase activity, transferring groups other than amino-acyl groups"/>
    <property type="evidence" value="ECO:0007669"/>
    <property type="project" value="InterPro"/>
</dbReference>
<evidence type="ECO:0000259" key="5">
    <source>
        <dbReference type="Pfam" id="PF02797"/>
    </source>
</evidence>
<comment type="pathway">
    <text evidence="2">Lipid metabolism; fatty acid biosynthesis.</text>
</comment>
<dbReference type="AlphaFoldDB" id="A0A8T3BMN4"/>
<dbReference type="InterPro" id="IPR012392">
    <property type="entry name" value="3-ktacl-CoA_syn"/>
</dbReference>
<keyword evidence="4" id="KW-0812">Transmembrane</keyword>
<feature type="active site" evidence="3">
    <location>
        <position position="183"/>
    </location>
</feature>
<proteinExistence type="inferred from homology"/>
<keyword evidence="4" id="KW-0472">Membrane</keyword>
<keyword evidence="2" id="KW-0808">Transferase</keyword>
<evidence type="ECO:0000256" key="3">
    <source>
        <dbReference type="PIRSR" id="PIRSR036417-1"/>
    </source>
</evidence>
<dbReference type="PIRSF" id="PIRSF036417">
    <property type="entry name" value="3-ktacl-CoA_syn"/>
    <property type="match status" value="1"/>
</dbReference>
<dbReference type="OrthoDB" id="735833at2759"/>
<dbReference type="InterPro" id="IPR012328">
    <property type="entry name" value="Chalcone/stilbene_synt_C"/>
</dbReference>
<evidence type="ECO:0000256" key="2">
    <source>
        <dbReference type="PIRNR" id="PIRNR036417"/>
    </source>
</evidence>
<feature type="active site" evidence="3">
    <location>
        <position position="268"/>
    </location>
</feature>
<dbReference type="Gene3D" id="3.40.47.10">
    <property type="match status" value="1"/>
</dbReference>
<evidence type="ECO:0000313" key="7">
    <source>
        <dbReference type="EMBL" id="KAI0516307.1"/>
    </source>
</evidence>
<keyword evidence="1 2" id="KW-0012">Acyltransferase</keyword>
<dbReference type="Proteomes" id="UP000829196">
    <property type="component" value="Unassembled WGS sequence"/>
</dbReference>
<dbReference type="InterPro" id="IPR013601">
    <property type="entry name" value="FAE1_typ3_polyketide_synth"/>
</dbReference>
<keyword evidence="4" id="KW-1133">Transmembrane helix</keyword>
<dbReference type="Pfam" id="PF02797">
    <property type="entry name" value="Chal_sti_synt_C"/>
    <property type="match status" value="1"/>
</dbReference>
<dbReference type="GO" id="GO:0016020">
    <property type="term" value="C:membrane"/>
    <property type="evidence" value="ECO:0007669"/>
    <property type="project" value="InterPro"/>
</dbReference>
<feature type="transmembrane region" description="Helical" evidence="4">
    <location>
        <begin position="24"/>
        <end position="41"/>
    </location>
</feature>
<feature type="active site" evidence="3">
    <location>
        <position position="357"/>
    </location>
</feature>
<protein>
    <recommendedName>
        <fullName evidence="2">3-ketoacyl-CoA synthase</fullName>
        <ecNumber evidence="2">2.3.1.-</ecNumber>
    </recommendedName>
</protein>
<dbReference type="EC" id="2.3.1.-" evidence="2"/>
<gene>
    <name evidence="7" type="ORF">KFK09_008979</name>
</gene>
<dbReference type="CDD" id="cd00831">
    <property type="entry name" value="CHS_like"/>
    <property type="match status" value="1"/>
</dbReference>
<evidence type="ECO:0000259" key="6">
    <source>
        <dbReference type="Pfam" id="PF08392"/>
    </source>
</evidence>
<feature type="domain" description="FAE" evidence="6">
    <location>
        <begin position="41"/>
        <end position="331"/>
    </location>
</feature>
<evidence type="ECO:0000256" key="1">
    <source>
        <dbReference type="ARBA" id="ARBA00023315"/>
    </source>
</evidence>
<dbReference type="EMBL" id="JAGYWB010000007">
    <property type="protein sequence ID" value="KAI0516307.1"/>
    <property type="molecule type" value="Genomic_DNA"/>
</dbReference>
<dbReference type="GO" id="GO:0006633">
    <property type="term" value="P:fatty acid biosynthetic process"/>
    <property type="evidence" value="ECO:0007669"/>
    <property type="project" value="InterPro"/>
</dbReference>
<comment type="similarity">
    <text evidence="2">Belongs to the thiolase-like superfamily. Chalcone/stilbene synthases family.</text>
</comment>
<feature type="active site" evidence="3">
    <location>
        <position position="353"/>
    </location>
</feature>
<dbReference type="SUPFAM" id="SSF53901">
    <property type="entry name" value="Thiolase-like"/>
    <property type="match status" value="2"/>
</dbReference>
<feature type="active site" evidence="3">
    <location>
        <position position="390"/>
    </location>
</feature>
<accession>A0A8T3BMN4</accession>
<evidence type="ECO:0000256" key="4">
    <source>
        <dbReference type="SAM" id="Phobius"/>
    </source>
</evidence>
<keyword evidence="8" id="KW-1185">Reference proteome</keyword>